<name>A0AAW9QYT3_9CHRO</name>
<sequence length="149" mass="16364">MSKIVAIGQLALLWAIGGVFSPALAQSPTPSGQQQPTSGQYQISDAMLQDYVSDQNQKLPSVIDNQIRWDSIALGTGRTLIYNYTFLDPSIAGINPSETDQIKGSIVQTVCGNDQIRALLDDAVNFNFKYHGSRGNFLTEIRVNRNDCR</sequence>
<feature type="chain" id="PRO_5043757237" evidence="1">
    <location>
        <begin position="26"/>
        <end position="149"/>
    </location>
</feature>
<gene>
    <name evidence="2" type="ORF">V0288_13255</name>
</gene>
<evidence type="ECO:0000313" key="3">
    <source>
        <dbReference type="Proteomes" id="UP001328733"/>
    </source>
</evidence>
<dbReference type="Proteomes" id="UP001328733">
    <property type="component" value="Unassembled WGS sequence"/>
</dbReference>
<proteinExistence type="predicted"/>
<feature type="signal peptide" evidence="1">
    <location>
        <begin position="1"/>
        <end position="25"/>
    </location>
</feature>
<reference evidence="2 3" key="1">
    <citation type="submission" date="2024-01" db="EMBL/GenBank/DDBJ databases">
        <title>Genomic insights into the taxonomy and metabolism of the cyanobacterium Pannus brasiliensis CCIBt3594.</title>
        <authorList>
            <person name="Machado M."/>
            <person name="Botero N.B."/>
            <person name="Andreote A.P.D."/>
            <person name="Feitosa A.M.T."/>
            <person name="Popin R."/>
            <person name="Sivonen K."/>
            <person name="Fiore M.F."/>
        </authorList>
    </citation>
    <scope>NUCLEOTIDE SEQUENCE [LARGE SCALE GENOMIC DNA]</scope>
    <source>
        <strain evidence="2 3">CCIBt3594</strain>
    </source>
</reference>
<dbReference type="AlphaFoldDB" id="A0AAW9QYT3"/>
<keyword evidence="1" id="KW-0732">Signal</keyword>
<dbReference type="RefSeq" id="WP_332865572.1">
    <property type="nucleotide sequence ID" value="NZ_JBAFSM010000023.1"/>
</dbReference>
<protein>
    <submittedName>
        <fullName evidence="2">Uncharacterized protein</fullName>
    </submittedName>
</protein>
<organism evidence="2 3">
    <name type="scientific">Pannus brasiliensis CCIBt3594</name>
    <dbReference type="NCBI Taxonomy" id="1427578"/>
    <lineage>
        <taxon>Bacteria</taxon>
        <taxon>Bacillati</taxon>
        <taxon>Cyanobacteriota</taxon>
        <taxon>Cyanophyceae</taxon>
        <taxon>Oscillatoriophycideae</taxon>
        <taxon>Chroococcales</taxon>
        <taxon>Microcystaceae</taxon>
        <taxon>Pannus</taxon>
    </lineage>
</organism>
<evidence type="ECO:0000313" key="2">
    <source>
        <dbReference type="EMBL" id="MEG3438089.1"/>
    </source>
</evidence>
<evidence type="ECO:0000256" key="1">
    <source>
        <dbReference type="SAM" id="SignalP"/>
    </source>
</evidence>
<accession>A0AAW9QYT3</accession>
<comment type="caution">
    <text evidence="2">The sequence shown here is derived from an EMBL/GenBank/DDBJ whole genome shotgun (WGS) entry which is preliminary data.</text>
</comment>
<keyword evidence="3" id="KW-1185">Reference proteome</keyword>
<dbReference type="Gene3D" id="3.30.300.250">
    <property type="match status" value="1"/>
</dbReference>
<dbReference type="EMBL" id="JBAFSM010000023">
    <property type="protein sequence ID" value="MEG3438089.1"/>
    <property type="molecule type" value="Genomic_DNA"/>
</dbReference>